<evidence type="ECO:0000256" key="3">
    <source>
        <dbReference type="ARBA" id="ARBA00022989"/>
    </source>
</evidence>
<evidence type="ECO:0000313" key="8">
    <source>
        <dbReference type="Proteomes" id="UP001558481"/>
    </source>
</evidence>
<evidence type="ECO:0000256" key="4">
    <source>
        <dbReference type="ARBA" id="ARBA00023136"/>
    </source>
</evidence>
<sequence length="206" mass="21582">MGPSSQLVRSLRITVLVVAALNLSYFFVEMGVALSIGSVALFADGVDFLEDVAINLLIFIALGWTVRAQAVAGRIMAIIILIPALAAAVQLVRKAFDPQAPDPFLLAITAGGAAVVNLVCALLLARHRKHAGSMGTAAFLAARNDVLINIAIIMMGGITALTMSGWPDIILGLFIVILTFSAAREVWEAAEEESLGAKALAGEDID</sequence>
<dbReference type="EMBL" id="JAYWLU010000004">
    <property type="protein sequence ID" value="MEX3594115.1"/>
    <property type="molecule type" value="Genomic_DNA"/>
</dbReference>
<feature type="domain" description="Cation efflux protein transmembrane" evidence="6">
    <location>
        <begin position="15"/>
        <end position="186"/>
    </location>
</feature>
<organism evidence="7 8">
    <name type="scientific">Kocuria carniphila</name>
    <dbReference type="NCBI Taxonomy" id="262208"/>
    <lineage>
        <taxon>Bacteria</taxon>
        <taxon>Bacillati</taxon>
        <taxon>Actinomycetota</taxon>
        <taxon>Actinomycetes</taxon>
        <taxon>Micrococcales</taxon>
        <taxon>Micrococcaceae</taxon>
        <taxon>Kocuria</taxon>
    </lineage>
</organism>
<evidence type="ECO:0000256" key="2">
    <source>
        <dbReference type="ARBA" id="ARBA00022692"/>
    </source>
</evidence>
<dbReference type="Pfam" id="PF01545">
    <property type="entry name" value="Cation_efflux"/>
    <property type="match status" value="1"/>
</dbReference>
<dbReference type="InterPro" id="IPR058533">
    <property type="entry name" value="Cation_efflux_TM"/>
</dbReference>
<name>A0ABV3V094_9MICC</name>
<reference evidence="7 8" key="1">
    <citation type="journal article" date="2024" name="Fungal Genet. Biol.">
        <title>The porcine skin microbiome exhibits broad fungal antagonism.</title>
        <authorList>
            <person name="De La Cruz K.F."/>
            <person name="Townsend E.C."/>
            <person name="Alex Cheong J.Z."/>
            <person name="Salamzade R."/>
            <person name="Liu A."/>
            <person name="Sandstrom S."/>
            <person name="Davila E."/>
            <person name="Huang L."/>
            <person name="Xu K.H."/>
            <person name="Wu S.Y."/>
            <person name="Meudt J.J."/>
            <person name="Shanmuganayagam D."/>
            <person name="Gibson A.L.F."/>
            <person name="Kalan L.R."/>
        </authorList>
    </citation>
    <scope>NUCLEOTIDE SEQUENCE [LARGE SCALE GENOMIC DNA]</scope>
    <source>
        <strain evidence="7 8">LK2625</strain>
    </source>
</reference>
<keyword evidence="4 5" id="KW-0472">Membrane</keyword>
<feature type="transmembrane region" description="Helical" evidence="5">
    <location>
        <begin position="12"/>
        <end position="42"/>
    </location>
</feature>
<keyword evidence="8" id="KW-1185">Reference proteome</keyword>
<dbReference type="Proteomes" id="UP001558481">
    <property type="component" value="Unassembled WGS sequence"/>
</dbReference>
<feature type="transmembrane region" description="Helical" evidence="5">
    <location>
        <begin position="104"/>
        <end position="125"/>
    </location>
</feature>
<feature type="transmembrane region" description="Helical" evidence="5">
    <location>
        <begin position="48"/>
        <end position="66"/>
    </location>
</feature>
<comment type="subcellular location">
    <subcellularLocation>
        <location evidence="1">Membrane</location>
        <topology evidence="1">Multi-pass membrane protein</topology>
    </subcellularLocation>
</comment>
<accession>A0ABV3V094</accession>
<evidence type="ECO:0000259" key="6">
    <source>
        <dbReference type="Pfam" id="PF01545"/>
    </source>
</evidence>
<evidence type="ECO:0000256" key="1">
    <source>
        <dbReference type="ARBA" id="ARBA00004141"/>
    </source>
</evidence>
<dbReference type="InterPro" id="IPR027469">
    <property type="entry name" value="Cation_efflux_TMD_sf"/>
</dbReference>
<comment type="caution">
    <text evidence="7">The sequence shown here is derived from an EMBL/GenBank/DDBJ whole genome shotgun (WGS) entry which is preliminary data.</text>
</comment>
<dbReference type="SUPFAM" id="SSF161111">
    <property type="entry name" value="Cation efflux protein transmembrane domain-like"/>
    <property type="match status" value="1"/>
</dbReference>
<feature type="transmembrane region" description="Helical" evidence="5">
    <location>
        <begin position="73"/>
        <end position="92"/>
    </location>
</feature>
<feature type="transmembrane region" description="Helical" evidence="5">
    <location>
        <begin position="146"/>
        <end position="163"/>
    </location>
</feature>
<proteinExistence type="predicted"/>
<dbReference type="RefSeq" id="WP_095796757.1">
    <property type="nucleotide sequence ID" value="NZ_JAYWLT010000008.1"/>
</dbReference>
<evidence type="ECO:0000256" key="5">
    <source>
        <dbReference type="SAM" id="Phobius"/>
    </source>
</evidence>
<keyword evidence="3 5" id="KW-1133">Transmembrane helix</keyword>
<keyword evidence="2 5" id="KW-0812">Transmembrane</keyword>
<protein>
    <submittedName>
        <fullName evidence="7">Cation transporter</fullName>
    </submittedName>
</protein>
<gene>
    <name evidence="7" type="ORF">VVR66_05260</name>
</gene>
<dbReference type="Gene3D" id="1.20.1510.10">
    <property type="entry name" value="Cation efflux protein transmembrane domain"/>
    <property type="match status" value="1"/>
</dbReference>
<evidence type="ECO:0000313" key="7">
    <source>
        <dbReference type="EMBL" id="MEX3594115.1"/>
    </source>
</evidence>